<dbReference type="Proteomes" id="UP000319175">
    <property type="component" value="Unassembled WGS sequence"/>
</dbReference>
<feature type="domain" description="YCII-related" evidence="2">
    <location>
        <begin position="60"/>
        <end position="108"/>
    </location>
</feature>
<reference evidence="3 4" key="1">
    <citation type="submission" date="2019-06" db="EMBL/GenBank/DDBJ databases">
        <title>Flavobacterium sp. MaA-Y11 from geoumgang.</title>
        <authorList>
            <person name="Jeong S."/>
        </authorList>
    </citation>
    <scope>NUCLEOTIDE SEQUENCE [LARGE SCALE GENOMIC DNA]</scope>
    <source>
        <strain evidence="3 4">MaA-Y11</strain>
    </source>
</reference>
<reference evidence="3 4" key="2">
    <citation type="submission" date="2019-06" db="EMBL/GenBank/DDBJ databases">
        <authorList>
            <person name="Seo Y."/>
        </authorList>
    </citation>
    <scope>NUCLEOTIDE SEQUENCE [LARGE SCALE GENOMIC DNA]</scope>
    <source>
        <strain evidence="3 4">MaA-Y11</strain>
    </source>
</reference>
<gene>
    <name evidence="3" type="ORF">FJA49_15060</name>
</gene>
<evidence type="ECO:0000313" key="3">
    <source>
        <dbReference type="EMBL" id="TPD65513.1"/>
    </source>
</evidence>
<comment type="similarity">
    <text evidence="1">Belongs to the YciI family.</text>
</comment>
<dbReference type="AlphaFoldDB" id="A0A501PYM3"/>
<accession>A0A501PYM3</accession>
<organism evidence="3 4">
    <name type="scientific">Flavobacterium microcysteis</name>
    <dbReference type="NCBI Taxonomy" id="2596891"/>
    <lineage>
        <taxon>Bacteria</taxon>
        <taxon>Pseudomonadati</taxon>
        <taxon>Bacteroidota</taxon>
        <taxon>Flavobacteriia</taxon>
        <taxon>Flavobacteriales</taxon>
        <taxon>Flavobacteriaceae</taxon>
        <taxon>Flavobacterium</taxon>
    </lineage>
</organism>
<protein>
    <submittedName>
        <fullName evidence="3">Transcription initiation protein</fullName>
    </submittedName>
</protein>
<name>A0A501PYM3_9FLAO</name>
<keyword evidence="4" id="KW-1185">Reference proteome</keyword>
<dbReference type="Gene3D" id="3.30.70.1060">
    <property type="entry name" value="Dimeric alpha+beta barrel"/>
    <property type="match status" value="1"/>
</dbReference>
<dbReference type="OrthoDB" id="7782105at2"/>
<dbReference type="EMBL" id="VFJE01000056">
    <property type="protein sequence ID" value="TPD65513.1"/>
    <property type="molecule type" value="Genomic_DNA"/>
</dbReference>
<comment type="caution">
    <text evidence="3">The sequence shown here is derived from an EMBL/GenBank/DDBJ whole genome shotgun (WGS) entry which is preliminary data.</text>
</comment>
<evidence type="ECO:0000313" key="4">
    <source>
        <dbReference type="Proteomes" id="UP000319175"/>
    </source>
</evidence>
<evidence type="ECO:0000259" key="2">
    <source>
        <dbReference type="Pfam" id="PF03795"/>
    </source>
</evidence>
<proteinExistence type="inferred from homology"/>
<dbReference type="Pfam" id="PF03795">
    <property type="entry name" value="YCII"/>
    <property type="match status" value="1"/>
</dbReference>
<dbReference type="InterPro" id="IPR011008">
    <property type="entry name" value="Dimeric_a/b-barrel"/>
</dbReference>
<evidence type="ECO:0000256" key="1">
    <source>
        <dbReference type="ARBA" id="ARBA00007689"/>
    </source>
</evidence>
<sequence>MNEFVLIIRRDMVSKDAIPSPEQMQAAIKPFQDWIGGIAAQNKLVAPPKRWDSDGRVVKQDNIVTNGPYAEIKESVGGLFLIRAENYDEAVEIAKGCPILNWGASVEVRMAVQTEYK</sequence>
<dbReference type="SUPFAM" id="SSF54909">
    <property type="entry name" value="Dimeric alpha+beta barrel"/>
    <property type="match status" value="1"/>
</dbReference>
<dbReference type="RefSeq" id="WP_140001750.1">
    <property type="nucleotide sequence ID" value="NZ_VFJE01000056.1"/>
</dbReference>
<dbReference type="InterPro" id="IPR005545">
    <property type="entry name" value="YCII"/>
</dbReference>